<dbReference type="RefSeq" id="WP_358348245.1">
    <property type="nucleotide sequence ID" value="NZ_JBEZFP010000004.1"/>
</dbReference>
<dbReference type="InterPro" id="IPR007791">
    <property type="entry name" value="DjlA_N"/>
</dbReference>
<dbReference type="Gene3D" id="1.10.3680.10">
    <property type="entry name" value="TerB-like"/>
    <property type="match status" value="1"/>
</dbReference>
<dbReference type="CDD" id="cd07176">
    <property type="entry name" value="terB"/>
    <property type="match status" value="1"/>
</dbReference>
<dbReference type="SUPFAM" id="SSF158682">
    <property type="entry name" value="TerB-like"/>
    <property type="match status" value="1"/>
</dbReference>
<proteinExistence type="predicted"/>
<name>A0ABV3D9M4_9ACTN</name>
<feature type="domain" description="Co-chaperone DjlA N-terminal" evidence="1">
    <location>
        <begin position="32"/>
        <end position="149"/>
    </location>
</feature>
<gene>
    <name evidence="2" type="ORF">AB0C36_02910</name>
</gene>
<dbReference type="InterPro" id="IPR029024">
    <property type="entry name" value="TerB-like"/>
</dbReference>
<dbReference type="Proteomes" id="UP001551482">
    <property type="component" value="Unassembled WGS sequence"/>
</dbReference>
<evidence type="ECO:0000259" key="1">
    <source>
        <dbReference type="Pfam" id="PF05099"/>
    </source>
</evidence>
<accession>A0ABV3D9M4</accession>
<dbReference type="EMBL" id="JBEZFP010000004">
    <property type="protein sequence ID" value="MEU8132435.1"/>
    <property type="molecule type" value="Genomic_DNA"/>
</dbReference>
<protein>
    <submittedName>
        <fullName evidence="2">TerB family tellurite resistance protein</fullName>
    </submittedName>
</protein>
<organism evidence="2 3">
    <name type="scientific">Streptodolium elevatio</name>
    <dbReference type="NCBI Taxonomy" id="3157996"/>
    <lineage>
        <taxon>Bacteria</taxon>
        <taxon>Bacillati</taxon>
        <taxon>Actinomycetota</taxon>
        <taxon>Actinomycetes</taxon>
        <taxon>Kitasatosporales</taxon>
        <taxon>Streptomycetaceae</taxon>
        <taxon>Streptodolium</taxon>
    </lineage>
</organism>
<evidence type="ECO:0000313" key="2">
    <source>
        <dbReference type="EMBL" id="MEU8132435.1"/>
    </source>
</evidence>
<reference evidence="2 3" key="1">
    <citation type="submission" date="2024-06" db="EMBL/GenBank/DDBJ databases">
        <title>The Natural Products Discovery Center: Release of the First 8490 Sequenced Strains for Exploring Actinobacteria Biosynthetic Diversity.</title>
        <authorList>
            <person name="Kalkreuter E."/>
            <person name="Kautsar S.A."/>
            <person name="Yang D."/>
            <person name="Bader C.D."/>
            <person name="Teijaro C.N."/>
            <person name="Fluegel L."/>
            <person name="Davis C.M."/>
            <person name="Simpson J.R."/>
            <person name="Lauterbach L."/>
            <person name="Steele A.D."/>
            <person name="Gui C."/>
            <person name="Meng S."/>
            <person name="Li G."/>
            <person name="Viehrig K."/>
            <person name="Ye F."/>
            <person name="Su P."/>
            <person name="Kiefer A.F."/>
            <person name="Nichols A."/>
            <person name="Cepeda A.J."/>
            <person name="Yan W."/>
            <person name="Fan B."/>
            <person name="Jiang Y."/>
            <person name="Adhikari A."/>
            <person name="Zheng C.-J."/>
            <person name="Schuster L."/>
            <person name="Cowan T.M."/>
            <person name="Smanski M.J."/>
            <person name="Chevrette M.G."/>
            <person name="De Carvalho L.P.S."/>
            <person name="Shen B."/>
        </authorList>
    </citation>
    <scope>NUCLEOTIDE SEQUENCE [LARGE SCALE GENOMIC DNA]</scope>
    <source>
        <strain evidence="2 3">NPDC048946</strain>
    </source>
</reference>
<dbReference type="Pfam" id="PF05099">
    <property type="entry name" value="TerB"/>
    <property type="match status" value="1"/>
</dbReference>
<keyword evidence="3" id="KW-1185">Reference proteome</keyword>
<evidence type="ECO:0000313" key="3">
    <source>
        <dbReference type="Proteomes" id="UP001551482"/>
    </source>
</evidence>
<sequence>MPLWDKLKQSVQQMQAQLTARKDSLTSEAFRDASMAMCALVAAADGTIDPAETRRVAQLIVDNEALRGFDKNDLQRRFHDYIDVLRTDTRSGKARVMKDIAAVKADPDEARAVVQIGIVIGGADGRFDPTERAVVREACVALGIARADFGL</sequence>
<comment type="caution">
    <text evidence="2">The sequence shown here is derived from an EMBL/GenBank/DDBJ whole genome shotgun (WGS) entry which is preliminary data.</text>
</comment>